<reference evidence="2" key="1">
    <citation type="submission" date="2017-06" db="EMBL/GenBank/DDBJ databases">
        <authorList>
            <person name="Varghese N."/>
            <person name="Submissions S."/>
        </authorList>
    </citation>
    <scope>NUCLEOTIDE SEQUENCE [LARGE SCALE GENOMIC DNA]</scope>
    <source>
        <strain evidence="2">DSM 27993</strain>
    </source>
</reference>
<protein>
    <submittedName>
        <fullName evidence="1">Uncharacterized protein</fullName>
    </submittedName>
</protein>
<accession>A0A238VI96</accession>
<organism evidence="1 2">
    <name type="scientific">Lutibacter flavus</name>
    <dbReference type="NCBI Taxonomy" id="691689"/>
    <lineage>
        <taxon>Bacteria</taxon>
        <taxon>Pseudomonadati</taxon>
        <taxon>Bacteroidota</taxon>
        <taxon>Flavobacteriia</taxon>
        <taxon>Flavobacteriales</taxon>
        <taxon>Flavobacteriaceae</taxon>
        <taxon>Lutibacter</taxon>
    </lineage>
</organism>
<evidence type="ECO:0000313" key="1">
    <source>
        <dbReference type="EMBL" id="SNR33847.1"/>
    </source>
</evidence>
<name>A0A238VI96_9FLAO</name>
<dbReference type="EMBL" id="FZNX01000001">
    <property type="protein sequence ID" value="SNR33847.1"/>
    <property type="molecule type" value="Genomic_DNA"/>
</dbReference>
<evidence type="ECO:0000313" key="2">
    <source>
        <dbReference type="Proteomes" id="UP000198412"/>
    </source>
</evidence>
<sequence length="490" mass="57679">MSKNKLTLIDNIDYSHIIVDLLTPFDYEKKFTKYSFNTIVLVALTTGLPLKGLTSLKWGDILEYDEKGRTKCLDRINLERGYDFSISNKVRKQILTFYTYRNQPRFKRLIIDDGFWKYQTRKKWLTKLNYTVCLCKTKESIQDKRLEILNDHLTQIIFGRRVIETCGYSNKIANFLKGLYNIKTSQQLFTFLGFKSRNDFKYKLSNISLAEGVNNRFSLGEPKSFLNENKHFLKLKKGSNEYYPFQHFQVFYDFLNILRLGYFDVKVKSVLVLLMISLTNGIRPSSLLKLIWSDFFVAGKNGILDCYTLKDSIKISRHQIKLDHNTKKKILLQFKCLFLNFDSEIDIDNYQLTILKELPDPKIHGLITIDNKLILKNEAPSLNDSCFITNKMNTLTQPSLNREIKNALREVGFQHADKFKTESTMIMYGRRILDLKGNHTPTIRALVKHFNRRSKKDLFKFLYIDFERGSIRPKYLGEFTNIFEHVLYDI</sequence>
<dbReference type="AlphaFoldDB" id="A0A238VI96"/>
<keyword evidence="2" id="KW-1185">Reference proteome</keyword>
<dbReference type="OrthoDB" id="1308770at2"/>
<dbReference type="RefSeq" id="WP_089376851.1">
    <property type="nucleotide sequence ID" value="NZ_FZNX01000001.1"/>
</dbReference>
<dbReference type="Proteomes" id="UP000198412">
    <property type="component" value="Unassembled WGS sequence"/>
</dbReference>
<gene>
    <name evidence="1" type="ORF">SAMN04488111_0515</name>
</gene>
<proteinExistence type="predicted"/>